<keyword evidence="5" id="KW-1133">Transmembrane helix</keyword>
<name>A0A7Z8K322_9CELL</name>
<feature type="transmembrane region" description="Helical" evidence="5">
    <location>
        <begin position="105"/>
        <end position="125"/>
    </location>
</feature>
<dbReference type="EMBL" id="SZYE01000001">
    <property type="protein sequence ID" value="TKR27486.1"/>
    <property type="molecule type" value="Genomic_DNA"/>
</dbReference>
<dbReference type="Gene3D" id="3.30.565.10">
    <property type="entry name" value="Histidine kinase-like ATPase, C-terminal domain"/>
    <property type="match status" value="1"/>
</dbReference>
<keyword evidence="1" id="KW-0808">Transferase</keyword>
<feature type="transmembrane region" description="Helical" evidence="5">
    <location>
        <begin position="137"/>
        <end position="160"/>
    </location>
</feature>
<dbReference type="PANTHER" id="PTHR24421">
    <property type="entry name" value="NITRATE/NITRITE SENSOR PROTEIN NARX-RELATED"/>
    <property type="match status" value="1"/>
</dbReference>
<reference evidence="6 7" key="1">
    <citation type="submission" date="2019-05" db="EMBL/GenBank/DDBJ databases">
        <title>Genome sequence of Cellulomonas hominis strain CS1.</title>
        <authorList>
            <person name="Belmont J."/>
            <person name="Maclea K.S."/>
        </authorList>
    </citation>
    <scope>NUCLEOTIDE SEQUENCE [LARGE SCALE GENOMIC DNA]</scope>
    <source>
        <strain evidence="6 7">CS1</strain>
    </source>
</reference>
<feature type="transmembrane region" description="Helical" evidence="5">
    <location>
        <begin position="29"/>
        <end position="52"/>
    </location>
</feature>
<feature type="transmembrane region" description="Helical" evidence="5">
    <location>
        <begin position="72"/>
        <end position="93"/>
    </location>
</feature>
<dbReference type="AlphaFoldDB" id="A0A7Z8K322"/>
<comment type="caution">
    <text evidence="6">The sequence shown here is derived from an EMBL/GenBank/DDBJ whole genome shotgun (WGS) entry which is preliminary data.</text>
</comment>
<evidence type="ECO:0000313" key="7">
    <source>
        <dbReference type="Proteomes" id="UP000308121"/>
    </source>
</evidence>
<feature type="region of interest" description="Disordered" evidence="4">
    <location>
        <begin position="1"/>
        <end position="21"/>
    </location>
</feature>
<feature type="compositionally biased region" description="Basic and acidic residues" evidence="4">
    <location>
        <begin position="12"/>
        <end position="21"/>
    </location>
</feature>
<keyword evidence="5" id="KW-0812">Transmembrane</keyword>
<dbReference type="CDD" id="cd16917">
    <property type="entry name" value="HATPase_UhpB-NarQ-NarX-like"/>
    <property type="match status" value="1"/>
</dbReference>
<dbReference type="GO" id="GO:0016301">
    <property type="term" value="F:kinase activity"/>
    <property type="evidence" value="ECO:0007669"/>
    <property type="project" value="UniProtKB-KW"/>
</dbReference>
<dbReference type="RefSeq" id="WP_154727713.1">
    <property type="nucleotide sequence ID" value="NZ_SZYE01000001.1"/>
</dbReference>
<gene>
    <name evidence="6" type="ORF">FA014_00280</name>
</gene>
<dbReference type="PANTHER" id="PTHR24421:SF58">
    <property type="entry name" value="SIGNAL TRANSDUCTION HISTIDINE-PROTEIN KINASE_PHOSPHATASE UHPB"/>
    <property type="match status" value="1"/>
</dbReference>
<dbReference type="Proteomes" id="UP000308121">
    <property type="component" value="Unassembled WGS sequence"/>
</dbReference>
<dbReference type="OrthoDB" id="3573097at2"/>
<protein>
    <recommendedName>
        <fullName evidence="8">Signal transduction histidine kinase subgroup 3 dimerisation and phosphoacceptor domain-containing protein</fullName>
    </recommendedName>
</protein>
<keyword evidence="5" id="KW-0472">Membrane</keyword>
<organism evidence="6 7">
    <name type="scientific">Cellulomonas hominis</name>
    <dbReference type="NCBI Taxonomy" id="156981"/>
    <lineage>
        <taxon>Bacteria</taxon>
        <taxon>Bacillati</taxon>
        <taxon>Actinomycetota</taxon>
        <taxon>Actinomycetes</taxon>
        <taxon>Micrococcales</taxon>
        <taxon>Cellulomonadaceae</taxon>
        <taxon>Cellulomonas</taxon>
    </lineage>
</organism>
<dbReference type="GO" id="GO:0000160">
    <property type="term" value="P:phosphorelay signal transduction system"/>
    <property type="evidence" value="ECO:0007669"/>
    <property type="project" value="UniProtKB-KW"/>
</dbReference>
<evidence type="ECO:0000256" key="5">
    <source>
        <dbReference type="SAM" id="Phobius"/>
    </source>
</evidence>
<sequence>MTTPRGAPPPAVRDRAAAADRDERDRRRITIIVGVTNVTLYAFMAMGAWVAWGGLQEAVDHERSALGVVADAVVLVLINLAYGLVVLSGTLALGALRRGWGARVLITAAVAAAASVPRMLALLAVSSTPTGTTYVVAIGSLGFLSGVVGMLAAFFAATLVDRARTEERRREAEAARARRAVDALQEEEIRVRRMVFDQLHGTLQYHLVSVTAGLDGLAAQLDAQGDRDRAADLRTWAETLEEIREEDVRSLSHAVFPSGADLGTEEAIALLLHRLPPQVRTSIEVGPTYREFVESGAARMPMAERLVVIYTVEEAVTNALKHGHAATVRVRADAEPTDDPLRWVFTTVVDDDGTGPTQPDPALHGLHRHRERIEHRGGTLSLGTNPEGGGRLTFRLPFVVTVGR</sequence>
<proteinExistence type="predicted"/>
<dbReference type="InterPro" id="IPR050482">
    <property type="entry name" value="Sensor_HK_TwoCompSys"/>
</dbReference>
<evidence type="ECO:0000313" key="6">
    <source>
        <dbReference type="EMBL" id="TKR27486.1"/>
    </source>
</evidence>
<evidence type="ECO:0008006" key="8">
    <source>
        <dbReference type="Google" id="ProtNLM"/>
    </source>
</evidence>
<evidence type="ECO:0000256" key="3">
    <source>
        <dbReference type="ARBA" id="ARBA00023012"/>
    </source>
</evidence>
<evidence type="ECO:0000256" key="1">
    <source>
        <dbReference type="ARBA" id="ARBA00022679"/>
    </source>
</evidence>
<dbReference type="SUPFAM" id="SSF55874">
    <property type="entry name" value="ATPase domain of HSP90 chaperone/DNA topoisomerase II/histidine kinase"/>
    <property type="match status" value="1"/>
</dbReference>
<keyword evidence="2" id="KW-0418">Kinase</keyword>
<evidence type="ECO:0000256" key="4">
    <source>
        <dbReference type="SAM" id="MobiDB-lite"/>
    </source>
</evidence>
<feature type="compositionally biased region" description="Pro residues" evidence="4">
    <location>
        <begin position="1"/>
        <end position="11"/>
    </location>
</feature>
<accession>A0A7Z8K322</accession>
<dbReference type="InterPro" id="IPR036890">
    <property type="entry name" value="HATPase_C_sf"/>
</dbReference>
<evidence type="ECO:0000256" key="2">
    <source>
        <dbReference type="ARBA" id="ARBA00022777"/>
    </source>
</evidence>
<keyword evidence="3" id="KW-0902">Two-component regulatory system</keyword>